<evidence type="ECO:0000313" key="3">
    <source>
        <dbReference type="Proteomes" id="UP000055019"/>
    </source>
</evidence>
<dbReference type="EMBL" id="FCOM02000158">
    <property type="protein sequence ID" value="SAL88679.1"/>
    <property type="molecule type" value="Genomic_DNA"/>
</dbReference>
<keyword evidence="3" id="KW-1185">Reference proteome</keyword>
<comment type="caution">
    <text evidence="2">The sequence shown here is derived from an EMBL/GenBank/DDBJ whole genome shotgun (WGS) entry which is preliminary data.</text>
</comment>
<dbReference type="Proteomes" id="UP000055019">
    <property type="component" value="Unassembled WGS sequence"/>
</dbReference>
<feature type="compositionally biased region" description="Basic and acidic residues" evidence="1">
    <location>
        <begin position="1"/>
        <end position="11"/>
    </location>
</feature>
<sequence>MPHLDLQDGERAVGTAFPAHDQEPDEPLAKSDGASKARR</sequence>
<feature type="compositionally biased region" description="Basic and acidic residues" evidence="1">
    <location>
        <begin position="27"/>
        <end position="39"/>
    </location>
</feature>
<feature type="region of interest" description="Disordered" evidence="1">
    <location>
        <begin position="1"/>
        <end position="39"/>
    </location>
</feature>
<dbReference type="AlphaFoldDB" id="A0A158L6N5"/>
<organism evidence="2 3">
    <name type="scientific">Caballeronia arvi</name>
    <dbReference type="NCBI Taxonomy" id="1777135"/>
    <lineage>
        <taxon>Bacteria</taxon>
        <taxon>Pseudomonadati</taxon>
        <taxon>Pseudomonadota</taxon>
        <taxon>Betaproteobacteria</taxon>
        <taxon>Burkholderiales</taxon>
        <taxon>Burkholderiaceae</taxon>
        <taxon>Caballeronia</taxon>
    </lineage>
</organism>
<gene>
    <name evidence="2" type="ORF">AWB74_08678</name>
</gene>
<evidence type="ECO:0000313" key="2">
    <source>
        <dbReference type="EMBL" id="SAL88679.1"/>
    </source>
</evidence>
<reference evidence="2" key="1">
    <citation type="submission" date="2016-01" db="EMBL/GenBank/DDBJ databases">
        <authorList>
            <person name="Peeters C."/>
        </authorList>
    </citation>
    <scope>NUCLEOTIDE SEQUENCE [LARGE SCALE GENOMIC DNA]</scope>
    <source>
        <strain evidence="2">LMG 29317</strain>
    </source>
</reference>
<evidence type="ECO:0000256" key="1">
    <source>
        <dbReference type="SAM" id="MobiDB-lite"/>
    </source>
</evidence>
<name>A0A158L6N5_9BURK</name>
<proteinExistence type="predicted"/>
<accession>A0A158L6N5</accession>
<protein>
    <submittedName>
        <fullName evidence="2">Uncharacterized protein</fullName>
    </submittedName>
</protein>